<dbReference type="PANTHER" id="PTHR21310:SF15">
    <property type="entry name" value="AMINOGLYCOSIDE PHOSPHOTRANSFERASE DOMAIN-CONTAINING PROTEIN"/>
    <property type="match status" value="1"/>
</dbReference>
<dbReference type="Pfam" id="PF01636">
    <property type="entry name" value="APH"/>
    <property type="match status" value="1"/>
</dbReference>
<evidence type="ECO:0000259" key="1">
    <source>
        <dbReference type="Pfam" id="PF01636"/>
    </source>
</evidence>
<feature type="domain" description="Aminoglycoside phosphotransferase" evidence="1">
    <location>
        <begin position="30"/>
        <end position="194"/>
    </location>
</feature>
<dbReference type="EMBL" id="JANBOI010000195">
    <property type="protein sequence ID" value="KAJ1732793.1"/>
    <property type="molecule type" value="Genomic_DNA"/>
</dbReference>
<keyword evidence="3" id="KW-1185">Reference proteome</keyword>
<accession>A0A9W7YE34</accession>
<comment type="caution">
    <text evidence="2">The sequence shown here is derived from an EMBL/GenBank/DDBJ whole genome shotgun (WGS) entry which is preliminary data.</text>
</comment>
<evidence type="ECO:0000313" key="3">
    <source>
        <dbReference type="Proteomes" id="UP001143981"/>
    </source>
</evidence>
<name>A0A9W7YE34_9FUNG</name>
<reference evidence="2" key="1">
    <citation type="submission" date="2022-07" db="EMBL/GenBank/DDBJ databases">
        <title>Phylogenomic reconstructions and comparative analyses of Kickxellomycotina fungi.</title>
        <authorList>
            <person name="Reynolds N.K."/>
            <person name="Stajich J.E."/>
            <person name="Barry K."/>
            <person name="Grigoriev I.V."/>
            <person name="Crous P."/>
            <person name="Smith M.E."/>
        </authorList>
    </citation>
    <scope>NUCLEOTIDE SEQUENCE</scope>
    <source>
        <strain evidence="2">BCRC 34381</strain>
    </source>
</reference>
<sequence length="229" mass="26365">MVREGVRVSVKGERFVKAGSKVRLQEAYNLEYVQGKVACPKLYRYYQQGDEVVIEMEYVPGETLRAIWPTLDNDQKQCVVDNITNEIRKLRAFGSGDTSTCGINNTIVHSEWFGEFNLKDEQELNKRVASTVQFNPKVQALVQRLLPTSSRFCLGHGNLYDVNIIVKEDMSIVFVGWECMGFFPEYWDPMMLFILSRRDKKMIDQATSNMNVDNSILAAFHIILVIMFK</sequence>
<dbReference type="OrthoDB" id="2906425at2759"/>
<dbReference type="AlphaFoldDB" id="A0A9W7YE34"/>
<evidence type="ECO:0000313" key="2">
    <source>
        <dbReference type="EMBL" id="KAJ1732793.1"/>
    </source>
</evidence>
<dbReference type="InterPro" id="IPR002575">
    <property type="entry name" value="Aminoglycoside_PTrfase"/>
</dbReference>
<gene>
    <name evidence="2" type="ORF">LPJ61_001883</name>
</gene>
<proteinExistence type="predicted"/>
<dbReference type="InterPro" id="IPR051678">
    <property type="entry name" value="AGP_Transferase"/>
</dbReference>
<protein>
    <recommendedName>
        <fullName evidence="1">Aminoglycoside phosphotransferase domain-containing protein</fullName>
    </recommendedName>
</protein>
<dbReference type="InterPro" id="IPR011009">
    <property type="entry name" value="Kinase-like_dom_sf"/>
</dbReference>
<dbReference type="Proteomes" id="UP001143981">
    <property type="component" value="Unassembled WGS sequence"/>
</dbReference>
<organism evidence="2 3">
    <name type="scientific">Coemansia biformis</name>
    <dbReference type="NCBI Taxonomy" id="1286918"/>
    <lineage>
        <taxon>Eukaryota</taxon>
        <taxon>Fungi</taxon>
        <taxon>Fungi incertae sedis</taxon>
        <taxon>Zoopagomycota</taxon>
        <taxon>Kickxellomycotina</taxon>
        <taxon>Kickxellomycetes</taxon>
        <taxon>Kickxellales</taxon>
        <taxon>Kickxellaceae</taxon>
        <taxon>Coemansia</taxon>
    </lineage>
</organism>
<dbReference type="SUPFAM" id="SSF56112">
    <property type="entry name" value="Protein kinase-like (PK-like)"/>
    <property type="match status" value="1"/>
</dbReference>
<dbReference type="PANTHER" id="PTHR21310">
    <property type="entry name" value="AMINOGLYCOSIDE PHOSPHOTRANSFERASE-RELATED-RELATED"/>
    <property type="match status" value="1"/>
</dbReference>